<dbReference type="InterPro" id="IPR026906">
    <property type="entry name" value="LRR_5"/>
</dbReference>
<feature type="region of interest" description="Disordered" evidence="1">
    <location>
        <begin position="30"/>
        <end position="70"/>
    </location>
</feature>
<comment type="caution">
    <text evidence="3">The sequence shown here is derived from an EMBL/GenBank/DDBJ whole genome shotgun (WGS) entry which is preliminary data.</text>
</comment>
<protein>
    <submittedName>
        <fullName evidence="3">Leucine-rich repeat domain-containing protein</fullName>
    </submittedName>
</protein>
<name>A0A9D1SV44_9FIRM</name>
<dbReference type="InterPro" id="IPR053139">
    <property type="entry name" value="Surface_bspA-like"/>
</dbReference>
<reference evidence="3" key="2">
    <citation type="journal article" date="2021" name="PeerJ">
        <title>Extensive microbial diversity within the chicken gut microbiome revealed by metagenomics and culture.</title>
        <authorList>
            <person name="Gilroy R."/>
            <person name="Ravi A."/>
            <person name="Getino M."/>
            <person name="Pursley I."/>
            <person name="Horton D.L."/>
            <person name="Alikhan N.F."/>
            <person name="Baker D."/>
            <person name="Gharbi K."/>
            <person name="Hall N."/>
            <person name="Watson M."/>
            <person name="Adriaenssens E.M."/>
            <person name="Foster-Nyarko E."/>
            <person name="Jarju S."/>
            <person name="Secka A."/>
            <person name="Antonio M."/>
            <person name="Oren A."/>
            <person name="Chaudhuri R.R."/>
            <person name="La Ragione R."/>
            <person name="Hildebrand F."/>
            <person name="Pallen M.J."/>
        </authorList>
    </citation>
    <scope>NUCLEOTIDE SEQUENCE</scope>
    <source>
        <strain evidence="3">10406</strain>
    </source>
</reference>
<dbReference type="PROSITE" id="PS51257">
    <property type="entry name" value="PROKAR_LIPOPROTEIN"/>
    <property type="match status" value="1"/>
</dbReference>
<feature type="signal peptide" evidence="2">
    <location>
        <begin position="1"/>
        <end position="23"/>
    </location>
</feature>
<reference evidence="3" key="1">
    <citation type="submission" date="2020-10" db="EMBL/GenBank/DDBJ databases">
        <authorList>
            <person name="Gilroy R."/>
        </authorList>
    </citation>
    <scope>NUCLEOTIDE SEQUENCE</scope>
    <source>
        <strain evidence="3">10406</strain>
    </source>
</reference>
<accession>A0A9D1SV44</accession>
<dbReference type="Gene3D" id="3.80.10.10">
    <property type="entry name" value="Ribonuclease Inhibitor"/>
    <property type="match status" value="3"/>
</dbReference>
<dbReference type="Pfam" id="PF13306">
    <property type="entry name" value="LRR_5"/>
    <property type="match status" value="2"/>
</dbReference>
<dbReference type="AlphaFoldDB" id="A0A9D1SV44"/>
<dbReference type="SUPFAM" id="SSF52058">
    <property type="entry name" value="L domain-like"/>
    <property type="match status" value="1"/>
</dbReference>
<dbReference type="InterPro" id="IPR032675">
    <property type="entry name" value="LRR_dom_sf"/>
</dbReference>
<dbReference type="EMBL" id="DVOE01000002">
    <property type="protein sequence ID" value="HIU98237.1"/>
    <property type="molecule type" value="Genomic_DNA"/>
</dbReference>
<sequence length="355" mass="36441">MKRKTFLLICAVLIAALLIGVLAACDPGSKEQGGTQIPGGTQLPGNGGGGGSQTPGDTTTPGDDGLGGDVGSVVTSPDGIVFTNIGGSYSVTGYEGTPTVVVIPETYEGLPVTSIDDDTFIYCDSLTSVTIGNSVTSIGGGAFSSCTSLTSVTIPNGVTSIGDYAFSGCDSLTSVTIPNGVTSIGNYAFYSCDSLTSITIPDSVTSIGGGAFSGCTSLTSVTIGNGVTSIGIYAFEGCDNLQYNEYDNALYLGNDENQYVVLIKAKDETITSVDINASTKVIYGSAFEYCTSLTSVIIPDSVTSIGDYAFSDCDILASVTFEGKTEKWRAIEKGTEWNRGCPFTEVECSDGTVVV</sequence>
<evidence type="ECO:0000313" key="3">
    <source>
        <dbReference type="EMBL" id="HIU98237.1"/>
    </source>
</evidence>
<feature type="compositionally biased region" description="Low complexity" evidence="1">
    <location>
        <begin position="54"/>
        <end position="63"/>
    </location>
</feature>
<keyword evidence="2" id="KW-0732">Signal</keyword>
<evidence type="ECO:0000256" key="2">
    <source>
        <dbReference type="SAM" id="SignalP"/>
    </source>
</evidence>
<gene>
    <name evidence="3" type="ORF">IAC73_00130</name>
</gene>
<evidence type="ECO:0000256" key="1">
    <source>
        <dbReference type="SAM" id="MobiDB-lite"/>
    </source>
</evidence>
<dbReference type="PANTHER" id="PTHR45661:SF3">
    <property type="entry name" value="IG-LIKE DOMAIN-CONTAINING PROTEIN"/>
    <property type="match status" value="1"/>
</dbReference>
<dbReference type="Proteomes" id="UP000886857">
    <property type="component" value="Unassembled WGS sequence"/>
</dbReference>
<evidence type="ECO:0000313" key="4">
    <source>
        <dbReference type="Proteomes" id="UP000886857"/>
    </source>
</evidence>
<dbReference type="PANTHER" id="PTHR45661">
    <property type="entry name" value="SURFACE ANTIGEN"/>
    <property type="match status" value="1"/>
</dbReference>
<proteinExistence type="predicted"/>
<organism evidence="3 4">
    <name type="scientific">Candidatus Limadaptatus stercoripullorum</name>
    <dbReference type="NCBI Taxonomy" id="2840846"/>
    <lineage>
        <taxon>Bacteria</taxon>
        <taxon>Bacillati</taxon>
        <taxon>Bacillota</taxon>
        <taxon>Clostridia</taxon>
        <taxon>Eubacteriales</taxon>
        <taxon>Candidatus Limadaptatus</taxon>
    </lineage>
</organism>
<feature type="chain" id="PRO_5039071870" evidence="2">
    <location>
        <begin position="24"/>
        <end position="355"/>
    </location>
</feature>